<dbReference type="Proteomes" id="UP000252698">
    <property type="component" value="Chromosome"/>
</dbReference>
<organism evidence="1 2">
    <name type="scientific">Streptomyces atratus</name>
    <dbReference type="NCBI Taxonomy" id="1893"/>
    <lineage>
        <taxon>Bacteria</taxon>
        <taxon>Bacillati</taxon>
        <taxon>Actinomycetota</taxon>
        <taxon>Actinomycetes</taxon>
        <taxon>Kitasatosporales</taxon>
        <taxon>Streptomycetaceae</taxon>
        <taxon>Streptomyces</taxon>
    </lineage>
</organism>
<dbReference type="AlphaFoldDB" id="A0A2Z5JLU8"/>
<name>A0A2Z5JLU8_STRAR</name>
<dbReference type="EMBL" id="CP027306">
    <property type="protein sequence ID" value="AXE81410.1"/>
    <property type="molecule type" value="Genomic_DNA"/>
</dbReference>
<evidence type="ECO:0000313" key="2">
    <source>
        <dbReference type="Proteomes" id="UP000252698"/>
    </source>
</evidence>
<proteinExistence type="predicted"/>
<gene>
    <name evidence="1" type="ORF">C5746_35700</name>
</gene>
<evidence type="ECO:0000313" key="1">
    <source>
        <dbReference type="EMBL" id="AXE81410.1"/>
    </source>
</evidence>
<sequence>MPSTLMNDANGLRNVSVEEDVAGPAAGVWLFEKRDHDDVVRELRPWMETFCHPVQVEGDDALCGWVRDSCVFGAPVIDTSHCGPVTLCRENYVPEEPDELFADFGRRPVQELVWGAGTRGRDSHANVGRRARR</sequence>
<dbReference type="KEGG" id="sata:C5746_35700"/>
<accession>A0A2Z5JLU8</accession>
<reference evidence="1 2" key="1">
    <citation type="journal article" date="2018" name="Front. Microbiol.">
        <title>Genome Sequencing of Streptomyces atratus SCSIOZH16 and Activation Production of Nocardamine via Metabolic Engineering.</title>
        <authorList>
            <person name="Li Y."/>
            <person name="Zhang C."/>
            <person name="Liu C."/>
            <person name="Ju J."/>
            <person name="Ma J."/>
        </authorList>
    </citation>
    <scope>NUCLEOTIDE SEQUENCE [LARGE SCALE GENOMIC DNA]</scope>
    <source>
        <strain evidence="1 2">SCSIO_ZH16</strain>
    </source>
</reference>
<dbReference type="InterPro" id="IPR045948">
    <property type="entry name" value="DUF6368"/>
</dbReference>
<protein>
    <submittedName>
        <fullName evidence="1">Uncharacterized protein</fullName>
    </submittedName>
</protein>
<dbReference type="Pfam" id="PF19895">
    <property type="entry name" value="DUF6368"/>
    <property type="match status" value="1"/>
</dbReference>